<dbReference type="PANTHER" id="PTHR45690:SF19">
    <property type="entry name" value="NACHT, LRR AND PYD DOMAINS-CONTAINING PROTEIN 3"/>
    <property type="match status" value="1"/>
</dbReference>
<organism evidence="7 8">
    <name type="scientific">Scyliorhinus torazame</name>
    <name type="common">Cloudy catshark</name>
    <name type="synonym">Catulus torazame</name>
    <dbReference type="NCBI Taxonomy" id="75743"/>
    <lineage>
        <taxon>Eukaryota</taxon>
        <taxon>Metazoa</taxon>
        <taxon>Chordata</taxon>
        <taxon>Craniata</taxon>
        <taxon>Vertebrata</taxon>
        <taxon>Chondrichthyes</taxon>
        <taxon>Elasmobranchii</taxon>
        <taxon>Galeomorphii</taxon>
        <taxon>Galeoidea</taxon>
        <taxon>Carcharhiniformes</taxon>
        <taxon>Scyliorhinidae</taxon>
        <taxon>Scyliorhinus</taxon>
    </lineage>
</organism>
<feature type="domain" description="NACHT" evidence="6">
    <location>
        <begin position="33"/>
        <end position="172"/>
    </location>
</feature>
<keyword evidence="2" id="KW-0963">Cytoplasm</keyword>
<keyword evidence="5" id="KW-0067">ATP-binding</keyword>
<evidence type="ECO:0000256" key="3">
    <source>
        <dbReference type="ARBA" id="ARBA00022737"/>
    </source>
</evidence>
<protein>
    <recommendedName>
        <fullName evidence="6">NACHT domain-containing protein</fullName>
    </recommendedName>
</protein>
<evidence type="ECO:0000313" key="8">
    <source>
        <dbReference type="Proteomes" id="UP000288216"/>
    </source>
</evidence>
<keyword evidence="8" id="KW-1185">Reference proteome</keyword>
<keyword evidence="3" id="KW-0677">Repeat</keyword>
<accession>A0A401NYV6</accession>
<comment type="subcellular location">
    <subcellularLocation>
        <location evidence="1">Cytoplasm</location>
    </subcellularLocation>
</comment>
<evidence type="ECO:0000256" key="1">
    <source>
        <dbReference type="ARBA" id="ARBA00004496"/>
    </source>
</evidence>
<evidence type="ECO:0000313" key="7">
    <source>
        <dbReference type="EMBL" id="GCB66030.1"/>
    </source>
</evidence>
<dbReference type="SMART" id="SM00368">
    <property type="entry name" value="LRR_RI"/>
    <property type="match status" value="2"/>
</dbReference>
<dbReference type="Gene3D" id="3.40.50.300">
    <property type="entry name" value="P-loop containing nucleotide triphosphate hydrolases"/>
    <property type="match status" value="1"/>
</dbReference>
<dbReference type="AlphaFoldDB" id="A0A401NYV6"/>
<dbReference type="InterPro" id="IPR050637">
    <property type="entry name" value="NLRP_innate_immun_reg"/>
</dbReference>
<gene>
    <name evidence="7" type="ORF">scyTo_0011945</name>
</gene>
<sequence>MRVEIQHENIQKLKLFQLDELFSSTCCKKRPTETTVIIGAAGIGKSSLIQKMIREWARMKIYKQFAFIFHFKFLELNLTTVRTNLTNLVSDSYPYLENVLQHLWQEPAKLLFVIDDFDRVEQAIQFTDDKNSNEEQKDCLDPECYCEVSEIVRCLVQGQLLAGCSILIAARPWQLKLLEKTNTTRTVEILGFGAEQIDLYFRQCYEDKQFAAEVTEYIKRNESLYTMCYNPLYCSVLSLLFASYLPQATERRPFAEITNTKAVCAYVTNLFARNGCDGENATPALLKIAAMMNAERIEELELSACTIQAEGIHQLKRLLSKCKIFRLKSNNLADDCVEMLISSLKENCTLEELDLSNDDLYEDRANRLTDKSVTALKRLLQSSANLKEIRLSHNNCLLKDRTI</sequence>
<dbReference type="PROSITE" id="PS50837">
    <property type="entry name" value="NACHT"/>
    <property type="match status" value="1"/>
</dbReference>
<keyword evidence="4" id="KW-0547">Nucleotide-binding</keyword>
<evidence type="ECO:0000259" key="6">
    <source>
        <dbReference type="PROSITE" id="PS50837"/>
    </source>
</evidence>
<dbReference type="SUPFAM" id="SSF52047">
    <property type="entry name" value="RNI-like"/>
    <property type="match status" value="1"/>
</dbReference>
<dbReference type="Proteomes" id="UP000288216">
    <property type="component" value="Unassembled WGS sequence"/>
</dbReference>
<dbReference type="SUPFAM" id="SSF52540">
    <property type="entry name" value="P-loop containing nucleoside triphosphate hydrolases"/>
    <property type="match status" value="1"/>
</dbReference>
<dbReference type="InterPro" id="IPR007111">
    <property type="entry name" value="NACHT_NTPase"/>
</dbReference>
<dbReference type="GO" id="GO:0005829">
    <property type="term" value="C:cytosol"/>
    <property type="evidence" value="ECO:0007669"/>
    <property type="project" value="UniProtKB-SubCell"/>
</dbReference>
<name>A0A401NYV6_SCYTO</name>
<dbReference type="Gene3D" id="3.80.10.10">
    <property type="entry name" value="Ribonuclease Inhibitor"/>
    <property type="match status" value="1"/>
</dbReference>
<dbReference type="Pfam" id="PF05729">
    <property type="entry name" value="NACHT"/>
    <property type="match status" value="1"/>
</dbReference>
<dbReference type="OrthoDB" id="120976at2759"/>
<dbReference type="InterPro" id="IPR027417">
    <property type="entry name" value="P-loop_NTPase"/>
</dbReference>
<dbReference type="OMA" id="HERELYF"/>
<evidence type="ECO:0000256" key="5">
    <source>
        <dbReference type="ARBA" id="ARBA00022840"/>
    </source>
</evidence>
<reference evidence="7 8" key="1">
    <citation type="journal article" date="2018" name="Nat. Ecol. Evol.">
        <title>Shark genomes provide insights into elasmobranch evolution and the origin of vertebrates.</title>
        <authorList>
            <person name="Hara Y"/>
            <person name="Yamaguchi K"/>
            <person name="Onimaru K"/>
            <person name="Kadota M"/>
            <person name="Koyanagi M"/>
            <person name="Keeley SD"/>
            <person name="Tatsumi K"/>
            <person name="Tanaka K"/>
            <person name="Motone F"/>
            <person name="Kageyama Y"/>
            <person name="Nozu R"/>
            <person name="Adachi N"/>
            <person name="Nishimura O"/>
            <person name="Nakagawa R"/>
            <person name="Tanegashima C"/>
            <person name="Kiyatake I"/>
            <person name="Matsumoto R"/>
            <person name="Murakumo K"/>
            <person name="Nishida K"/>
            <person name="Terakita A"/>
            <person name="Kuratani S"/>
            <person name="Sato K"/>
            <person name="Hyodo S Kuraku.S."/>
        </authorList>
    </citation>
    <scope>NUCLEOTIDE SEQUENCE [LARGE SCALE GENOMIC DNA]</scope>
</reference>
<comment type="caution">
    <text evidence="7">The sequence shown here is derived from an EMBL/GenBank/DDBJ whole genome shotgun (WGS) entry which is preliminary data.</text>
</comment>
<evidence type="ECO:0000256" key="4">
    <source>
        <dbReference type="ARBA" id="ARBA00022741"/>
    </source>
</evidence>
<dbReference type="InterPro" id="IPR032675">
    <property type="entry name" value="LRR_dom_sf"/>
</dbReference>
<dbReference type="STRING" id="75743.A0A401NYV6"/>
<dbReference type="PANTHER" id="PTHR45690">
    <property type="entry name" value="NACHT, LRR AND PYD DOMAINS-CONTAINING PROTEIN 12"/>
    <property type="match status" value="1"/>
</dbReference>
<dbReference type="GO" id="GO:0005524">
    <property type="term" value="F:ATP binding"/>
    <property type="evidence" value="ECO:0007669"/>
    <property type="project" value="UniProtKB-KW"/>
</dbReference>
<proteinExistence type="predicted"/>
<dbReference type="EMBL" id="BFAA01005619">
    <property type="protein sequence ID" value="GCB66030.1"/>
    <property type="molecule type" value="Genomic_DNA"/>
</dbReference>
<evidence type="ECO:0000256" key="2">
    <source>
        <dbReference type="ARBA" id="ARBA00022490"/>
    </source>
</evidence>